<dbReference type="AlphaFoldDB" id="A0AAW1UTC0"/>
<organism evidence="1 2">
    <name type="scientific">Henosepilachna vigintioctopunctata</name>
    <dbReference type="NCBI Taxonomy" id="420089"/>
    <lineage>
        <taxon>Eukaryota</taxon>
        <taxon>Metazoa</taxon>
        <taxon>Ecdysozoa</taxon>
        <taxon>Arthropoda</taxon>
        <taxon>Hexapoda</taxon>
        <taxon>Insecta</taxon>
        <taxon>Pterygota</taxon>
        <taxon>Neoptera</taxon>
        <taxon>Endopterygota</taxon>
        <taxon>Coleoptera</taxon>
        <taxon>Polyphaga</taxon>
        <taxon>Cucujiformia</taxon>
        <taxon>Coccinelloidea</taxon>
        <taxon>Coccinellidae</taxon>
        <taxon>Epilachninae</taxon>
        <taxon>Epilachnini</taxon>
        <taxon>Henosepilachna</taxon>
    </lineage>
</organism>
<comment type="caution">
    <text evidence="1">The sequence shown here is derived from an EMBL/GenBank/DDBJ whole genome shotgun (WGS) entry which is preliminary data.</text>
</comment>
<gene>
    <name evidence="1" type="ORF">WA026_005033</name>
</gene>
<dbReference type="Proteomes" id="UP001431783">
    <property type="component" value="Unassembled WGS sequence"/>
</dbReference>
<evidence type="ECO:0000313" key="1">
    <source>
        <dbReference type="EMBL" id="KAK9884094.1"/>
    </source>
</evidence>
<proteinExistence type="predicted"/>
<name>A0AAW1UTC0_9CUCU</name>
<dbReference type="EMBL" id="JARQZJ010000092">
    <property type="protein sequence ID" value="KAK9884094.1"/>
    <property type="molecule type" value="Genomic_DNA"/>
</dbReference>
<keyword evidence="2" id="KW-1185">Reference proteome</keyword>
<accession>A0AAW1UTC0</accession>
<evidence type="ECO:0000313" key="2">
    <source>
        <dbReference type="Proteomes" id="UP001431783"/>
    </source>
</evidence>
<protein>
    <submittedName>
        <fullName evidence="1">Uncharacterized protein</fullName>
    </submittedName>
</protein>
<sequence length="125" mass="14392">CYLIKCRYFCSERLPEHEGYKRPKDPSFEKCRKRTAAPTAAAKWCEYPLRISCINKGDLKRPDLTACHQAVSSTILHGPELCALNPPLSRKSSIIILILVDLVVEEQYNHCIKFECEFNLPSQFF</sequence>
<feature type="non-terminal residue" evidence="1">
    <location>
        <position position="1"/>
    </location>
</feature>
<reference evidence="1 2" key="1">
    <citation type="submission" date="2023-03" db="EMBL/GenBank/DDBJ databases">
        <title>Genome insight into feeding habits of ladybird beetles.</title>
        <authorList>
            <person name="Li H.-S."/>
            <person name="Huang Y.-H."/>
            <person name="Pang H."/>
        </authorList>
    </citation>
    <scope>NUCLEOTIDE SEQUENCE [LARGE SCALE GENOMIC DNA]</scope>
    <source>
        <strain evidence="1">SYSU_2023b</strain>
        <tissue evidence="1">Whole body</tissue>
    </source>
</reference>